<evidence type="ECO:0000313" key="2">
    <source>
        <dbReference type="Proteomes" id="UP001295423"/>
    </source>
</evidence>
<evidence type="ECO:0000313" key="1">
    <source>
        <dbReference type="EMBL" id="CAJ1956519.1"/>
    </source>
</evidence>
<comment type="caution">
    <text evidence="1">The sequence shown here is derived from an EMBL/GenBank/DDBJ whole genome shotgun (WGS) entry which is preliminary data.</text>
</comment>
<reference evidence="1" key="1">
    <citation type="submission" date="2023-08" db="EMBL/GenBank/DDBJ databases">
        <authorList>
            <person name="Audoor S."/>
            <person name="Bilcke G."/>
        </authorList>
    </citation>
    <scope>NUCLEOTIDE SEQUENCE</scope>
</reference>
<name>A0AAD2FXT1_9STRA</name>
<accession>A0AAD2FXT1</accession>
<proteinExistence type="predicted"/>
<sequence length="2283" mass="250369">MALTPSSVPPLQCDDEETLTLLIKTGDVDAKRLDGFQKRLEEDFAVKEGNQYWDELVKGLNRNFRYASTALPEAPTAAASATKDDRLETDEGKKHIAALCALLQISKTRAIEVTRGIVQKLYKNEKLLPALLGTSDFFLKCVAYHSQQRLIRLQILTECLQVEQDDEKPASEPASKVLDSLDETFEDESRQRGLFRRLLTIACTPLVLPTRDQMSPCHDLTFKTTSGSSAYNSIAASLLEETRLRTNRERVQAMEALLVLLYHRIKGGIHRPDLCILVQAFQACGMFESKEERLPHLAGLICAESMQLWRAFQPDNQILWASQHPMLLEASSNRIQMETEALKTILLDSSSEVTNLQGPQSLALLSFGLLLRLAYDSLAKSSTADDSQPYWRTFQASGAEIVTIANEWGFEYLNEAISNLVESDLAPSSTPQGELFQFYDWQLSNPKSSPMLLEADTEINTPADIVLYTSIAREVVVSSILAFPNILSTESTENLGMLCNLASYLYQANPVLAEEFWSLWQDFISSNPPEMPLPMCDLFHAAHGLANRALAAYQQKDISSEVLLPAVAPFFQLLASLCHSPDIVEATLDILDDGLIRSALLACYLPEAVAGSEEYISSRTIVLNALVNLSKTGPSKASLEKLRLSMEDTQGNQVMVDGPRVLTRIAISTNDPKVIDPVLQLMASLLDGASQRWAMQLARQCMPSQRQKSVLATFLEPGTGTTNAAATVLAGFIEQMTSVVFCDSFQDNDATAFLQVVGEGILSSGTALIPYMSTSASSIGEVEVCYETAEVVLRAFARFLSLIRAVMELHPSPAVKSAAYDVRDSLINTLATSVSLGEAIAHYAVAPVSLGIAARLWDALESGEIGTEVLETKSEGEKSFGKWQFVASKNNGQDSDVVRGKKLLLDAISEFCGKDLDLEGLQQKNWTGTTTDRLAPLRVAESAMQLLSMWSLHVDDIVTDRTQGSDSTLVQSGFELISQLSPYGILTSRATCPYPCRENSTFSASWESAGIPNFDLVLAYFADPGDDSTTASAIPTIVSLDVLHACIVHARQSSSIDSEGASVVFRAVHNSERLPKLISNSISTANQLADKSTLTGSDNTAVLHGLLGLRLLCACIEASPAIADKMLHMEGTPLLPALTKMASKVRGLLGLPDESAAEVLNSNSAMLQMRLAAGAVTALSAVWTSARSMTPGPSGSASARLGELVDEEASFVTDLLTAVMEYSSANDIESKIPPSTESEYARCALTTFMSRSLDILATEVAYYRCSRENRNPALEAAMKGSFFQPQRFTGFNGFKYAAVSTMHFGSMGFDRLQCLTRPTVLLDCFPTTATWQSSHDAYVLENTFDVGAATKWLSEISQQEDDEIERILSRLSVTHQFAVCDLRLISSWKRLAESLVLFYDEENARANSSNANSERLVVLAKDTLQALHLNIAAINEAQVEVSEDFMQTSGNQMAKALAELFLFLLEMAFQDEAAPGLLDNDDILDFLELLAKTSEMVHTMVSVSRAGAFATGSLEMCCTLERPLLAAAILLDSVLGARATLSRGQLKRERDVCTSLCRVASTVLRVLGKVLQEAASDPLVTDQRKGDNRETLRCCISLFTILVAKGHGSQMSDASYFKLVSKTLVEYDALKEIIDHGMQASNAAASSILSSEGDEVYGTRGPSSTEIDSLVVVQSVLNLLYSVAETDNADMLSIFIGTQLSQFVTRNPLFQYVGRAWTQNARNAPPRGYVLSREAAASNRSSILPGSLQLYRSDPLHSIWLTSMKVLQTSLRSSTRCLNIQGTESIGKHFFSASVEFLEIHRVAILSCLKSCGSELTGNMLLEATQIFALASELFKRDHRDAFFHTSSSMCEELIEWAKAVIVNISKLLGAAGTARELFRGLEEHESMDPDLIEHSSGPNDNKARHPLLSGGRLQDAKHEAYKFSHFAARCCKRVTGMDIKSGSTVPSRLRHLSLDRKNDEPLEQACRLSVTSDYAMRMERVASQCLSQAVSTVWKTHPVSHSFKVFSEREVMQLDVMNLVQNGVVIGYRTSCGESLLVDGTSETFDDLRFGRVCSGDTLNRTWTVKVIRGDGDVATGEVEAVRARQLAGIEDVSMRKVATAYLPAPDTIESLEKGSPSLSVGHLILVLRWCHQKFVSLRESKLPDGPAHTKNVIRIAEQTVALLAAELSIHAEIESDLNMPKAEKSQLDFQIYEMFADPEVLSVLDTNVPISSAHMQQGRLKDLIQGPAWDAIRPQVRQEMERCLKAIKEHEQKPQKRSFGETNWYSGNLGRSRGYKSAFRG</sequence>
<gene>
    <name evidence="1" type="ORF">CYCCA115_LOCUS16273</name>
</gene>
<protein>
    <submittedName>
        <fullName evidence="1">Uncharacterized protein</fullName>
    </submittedName>
</protein>
<keyword evidence="2" id="KW-1185">Reference proteome</keyword>
<dbReference type="EMBL" id="CAKOGP040001914">
    <property type="protein sequence ID" value="CAJ1956519.1"/>
    <property type="molecule type" value="Genomic_DNA"/>
</dbReference>
<dbReference type="Proteomes" id="UP001295423">
    <property type="component" value="Unassembled WGS sequence"/>
</dbReference>
<organism evidence="1 2">
    <name type="scientific">Cylindrotheca closterium</name>
    <dbReference type="NCBI Taxonomy" id="2856"/>
    <lineage>
        <taxon>Eukaryota</taxon>
        <taxon>Sar</taxon>
        <taxon>Stramenopiles</taxon>
        <taxon>Ochrophyta</taxon>
        <taxon>Bacillariophyta</taxon>
        <taxon>Bacillariophyceae</taxon>
        <taxon>Bacillariophycidae</taxon>
        <taxon>Bacillariales</taxon>
        <taxon>Bacillariaceae</taxon>
        <taxon>Cylindrotheca</taxon>
    </lineage>
</organism>